<evidence type="ECO:0000256" key="3">
    <source>
        <dbReference type="ARBA" id="ARBA00022670"/>
    </source>
</evidence>
<dbReference type="AlphaFoldDB" id="A0A2T0Q3W7"/>
<evidence type="ECO:0000256" key="4">
    <source>
        <dbReference type="ARBA" id="ARBA00022692"/>
    </source>
</evidence>
<dbReference type="UniPathway" id="UPA00665"/>
<comment type="caution">
    <text evidence="9">Lacks conserved residue(s) required for the propagation of feature annotation.</text>
</comment>
<dbReference type="EMBL" id="PVZC01000004">
    <property type="protein sequence ID" value="PRX98500.1"/>
    <property type="molecule type" value="Genomic_DNA"/>
</dbReference>
<evidence type="ECO:0000256" key="11">
    <source>
        <dbReference type="RuleBase" id="RU004181"/>
    </source>
</evidence>
<keyword evidence="14" id="KW-1185">Reference proteome</keyword>
<feature type="compositionally biased region" description="Low complexity" evidence="12">
    <location>
        <begin position="219"/>
        <end position="237"/>
    </location>
</feature>
<dbReference type="GO" id="GO:0005886">
    <property type="term" value="C:plasma membrane"/>
    <property type="evidence" value="ECO:0007669"/>
    <property type="project" value="UniProtKB-SubCell"/>
</dbReference>
<dbReference type="InterPro" id="IPR001872">
    <property type="entry name" value="Peptidase_A8"/>
</dbReference>
<dbReference type="Proteomes" id="UP000237846">
    <property type="component" value="Unassembled WGS sequence"/>
</dbReference>
<feature type="compositionally biased region" description="Low complexity" evidence="12">
    <location>
        <begin position="197"/>
        <end position="212"/>
    </location>
</feature>
<evidence type="ECO:0000256" key="9">
    <source>
        <dbReference type="HAMAP-Rule" id="MF_00161"/>
    </source>
</evidence>
<dbReference type="PANTHER" id="PTHR33695">
    <property type="entry name" value="LIPOPROTEIN SIGNAL PEPTIDASE"/>
    <property type="match status" value="1"/>
</dbReference>
<keyword evidence="2 9" id="KW-1003">Cell membrane</keyword>
<protein>
    <recommendedName>
        <fullName evidence="9">Lipoprotein signal peptidase</fullName>
        <ecNumber evidence="9">3.4.23.36</ecNumber>
    </recommendedName>
    <alternativeName>
        <fullName evidence="9">Prolipoprotein signal peptidase</fullName>
    </alternativeName>
    <alternativeName>
        <fullName evidence="9">Signal peptidase II</fullName>
        <shortName evidence="9">SPase II</shortName>
    </alternativeName>
</protein>
<dbReference type="EC" id="3.4.23.36" evidence="9"/>
<evidence type="ECO:0000256" key="12">
    <source>
        <dbReference type="SAM" id="MobiDB-lite"/>
    </source>
</evidence>
<comment type="catalytic activity">
    <reaction evidence="9 10">
        <text>Release of signal peptides from bacterial membrane prolipoproteins. Hydrolyzes -Xaa-Yaa-Zaa-|-(S,diacylglyceryl)Cys-, in which Xaa is hydrophobic (preferably Leu), and Yaa (Ala or Ser) and Zaa (Gly or Ala) have small, neutral side chains.</text>
        <dbReference type="EC" id="3.4.23.36"/>
    </reaction>
</comment>
<dbReference type="OrthoDB" id="4308908at2"/>
<feature type="active site" evidence="9">
    <location>
        <position position="130"/>
    </location>
</feature>
<dbReference type="Pfam" id="PF01252">
    <property type="entry name" value="Peptidase_A8"/>
    <property type="match status" value="1"/>
</dbReference>
<keyword evidence="7 9" id="KW-1133">Transmembrane helix</keyword>
<feature type="compositionally biased region" description="Gly residues" evidence="12">
    <location>
        <begin position="182"/>
        <end position="196"/>
    </location>
</feature>
<dbReference type="PANTHER" id="PTHR33695:SF1">
    <property type="entry name" value="LIPOPROTEIN SIGNAL PEPTIDASE"/>
    <property type="match status" value="1"/>
</dbReference>
<evidence type="ECO:0000256" key="6">
    <source>
        <dbReference type="ARBA" id="ARBA00022801"/>
    </source>
</evidence>
<evidence type="ECO:0000256" key="7">
    <source>
        <dbReference type="ARBA" id="ARBA00022989"/>
    </source>
</evidence>
<feature type="transmembrane region" description="Helical" evidence="9">
    <location>
        <begin position="70"/>
        <end position="90"/>
    </location>
</feature>
<evidence type="ECO:0000256" key="10">
    <source>
        <dbReference type="RuleBase" id="RU000594"/>
    </source>
</evidence>
<proteinExistence type="inferred from homology"/>
<feature type="transmembrane region" description="Helical" evidence="9">
    <location>
        <begin position="141"/>
        <end position="161"/>
    </location>
</feature>
<dbReference type="PROSITE" id="PS00855">
    <property type="entry name" value="SPASE_II"/>
    <property type="match status" value="1"/>
</dbReference>
<accession>A0A2T0Q3W7</accession>
<comment type="similarity">
    <text evidence="1 9 11">Belongs to the peptidase A8 family.</text>
</comment>
<dbReference type="GO" id="GO:0006508">
    <property type="term" value="P:proteolysis"/>
    <property type="evidence" value="ECO:0007669"/>
    <property type="project" value="UniProtKB-KW"/>
</dbReference>
<dbReference type="RefSeq" id="WP_106245674.1">
    <property type="nucleotide sequence ID" value="NZ_PVZC01000004.1"/>
</dbReference>
<comment type="pathway">
    <text evidence="9">Protein modification; lipoprotein biosynthesis (signal peptide cleavage).</text>
</comment>
<evidence type="ECO:0000313" key="14">
    <source>
        <dbReference type="Proteomes" id="UP000237846"/>
    </source>
</evidence>
<comment type="function">
    <text evidence="9 10">This protein specifically catalyzes the removal of signal peptides from prolipoproteins.</text>
</comment>
<gene>
    <name evidence="9" type="primary">lspA</name>
    <name evidence="13" type="ORF">CLV72_10477</name>
</gene>
<evidence type="ECO:0000313" key="13">
    <source>
        <dbReference type="EMBL" id="PRX98500.1"/>
    </source>
</evidence>
<evidence type="ECO:0000256" key="2">
    <source>
        <dbReference type="ARBA" id="ARBA00022475"/>
    </source>
</evidence>
<keyword evidence="5 9" id="KW-0064">Aspartyl protease</keyword>
<dbReference type="PRINTS" id="PR00781">
    <property type="entry name" value="LIPOSIGPTASE"/>
</dbReference>
<name>A0A2T0Q3W7_9ACTN</name>
<feature type="transmembrane region" description="Helical" evidence="9">
    <location>
        <begin position="97"/>
        <end position="114"/>
    </location>
</feature>
<keyword evidence="4 9" id="KW-0812">Transmembrane</keyword>
<organism evidence="13 14">
    <name type="scientific">Allonocardiopsis opalescens</name>
    <dbReference type="NCBI Taxonomy" id="1144618"/>
    <lineage>
        <taxon>Bacteria</taxon>
        <taxon>Bacillati</taxon>
        <taxon>Actinomycetota</taxon>
        <taxon>Actinomycetes</taxon>
        <taxon>Streptosporangiales</taxon>
        <taxon>Allonocardiopsis</taxon>
    </lineage>
</organism>
<feature type="region of interest" description="Disordered" evidence="12">
    <location>
        <begin position="167"/>
        <end position="237"/>
    </location>
</feature>
<keyword evidence="6 9" id="KW-0378">Hydrolase</keyword>
<keyword evidence="3 9" id="KW-0645">Protease</keyword>
<reference evidence="13 14" key="1">
    <citation type="submission" date="2018-03" db="EMBL/GenBank/DDBJ databases">
        <title>Genomic Encyclopedia of Archaeal and Bacterial Type Strains, Phase II (KMG-II): from individual species to whole genera.</title>
        <authorList>
            <person name="Goeker M."/>
        </authorList>
    </citation>
    <scope>NUCLEOTIDE SEQUENCE [LARGE SCALE GENOMIC DNA]</scope>
    <source>
        <strain evidence="13 14">DSM 45601</strain>
    </source>
</reference>
<dbReference type="HAMAP" id="MF_00161">
    <property type="entry name" value="LspA"/>
    <property type="match status" value="1"/>
</dbReference>
<comment type="subcellular location">
    <subcellularLocation>
        <location evidence="9">Cell membrane</location>
        <topology evidence="9">Multi-pass membrane protein</topology>
    </subcellularLocation>
</comment>
<dbReference type="NCBIfam" id="TIGR00077">
    <property type="entry name" value="lspA"/>
    <property type="match status" value="1"/>
</dbReference>
<keyword evidence="8 9" id="KW-0472">Membrane</keyword>
<comment type="caution">
    <text evidence="13">The sequence shown here is derived from an EMBL/GenBank/DDBJ whole genome shotgun (WGS) entry which is preliminary data.</text>
</comment>
<dbReference type="GO" id="GO:0004190">
    <property type="term" value="F:aspartic-type endopeptidase activity"/>
    <property type="evidence" value="ECO:0007669"/>
    <property type="project" value="UniProtKB-UniRule"/>
</dbReference>
<evidence type="ECO:0000256" key="1">
    <source>
        <dbReference type="ARBA" id="ARBA00006139"/>
    </source>
</evidence>
<evidence type="ECO:0000256" key="8">
    <source>
        <dbReference type="ARBA" id="ARBA00023136"/>
    </source>
</evidence>
<evidence type="ECO:0000256" key="5">
    <source>
        <dbReference type="ARBA" id="ARBA00022750"/>
    </source>
</evidence>
<sequence length="237" mass="24568">MTEQAADARPARRRLGILFGVWAVALAADFTTKEIALANYSWNDPVELLGGLLNLTLTFNSGAAFSFGTGYPWVFTLIAMTVTAVVVYYAPKVYSTGWAVTLGLILGGATGNLVDRLFRAPGFFQGHVVDWIQVNLFDFPVFNIADSSIFCGAALALVLTFRGHNLNGTRGDRPEGEDEDAGGPGGEGSAEGGGTGASARTDAEAAAPAPRTEPVPGDAEPGAGSAESPGSPGSKER</sequence>
<feature type="active site" evidence="9">
    <location>
        <position position="146"/>
    </location>
</feature>